<sequence length="569" mass="59572">MPTIGAFWSNLDMLRGNFCASRLLVVVLTAFALVGLRPLAADASVWVDDTPVPGWGVDGRVYATVVVGDTVVVGGSFANAVSTTGTLVVRKNLAAFSMTTGELLTTWNTKGAGSTVYALATDGTSVWVGGSFAKLGGATHTRLGKLNATTGVVDAGFTASADNTVRALALDGTSLYAGGNFLNVNGAARTRLVKVAKTTGALDSAFVSNASDVVYGLARNPVGDQLYASGRFKTIAGAARNGVGAVSATSGSALGIVFASAARPTLGLAINTTGTRLFGAGGSGSNAAAAWDTTNGVRTWRQVTDGDIQAVAYYDNTVYFGFHDGYQTDATIKMLAANAETGVLENFYPRFDEFWGIFAIAVTDRGVVAGGDFTQISGVPDLGFARFPALPNPKTEPVVHNYLDATSGWSYWDQGTRPTNWQSFAFDASSWATGLTQIGYGDGDEDTVVGYGGDPNNRYVTTYMRTHFTVDAIPQALKLQLLADDGAVVYLNGVELVRDNMPDSPATITNTTLAATQRTGGPENAFRPFSLNPEKLRIGDNVLAVEVHQSGVTSEDLSFDVDLSGEFDS</sequence>
<reference evidence="1" key="1">
    <citation type="submission" date="2015-08" db="EMBL/GenBank/DDBJ databases">
        <authorList>
            <person name="Babu N.S."/>
            <person name="Beckwith C.J."/>
            <person name="Beseler K.G."/>
            <person name="Brison A."/>
            <person name="Carone J.V."/>
            <person name="Caskin T.P."/>
            <person name="Diamond M."/>
            <person name="Durham M.E."/>
            <person name="Foxe J.M."/>
            <person name="Go M."/>
            <person name="Henderson B.A."/>
            <person name="Jones I.B."/>
            <person name="McGettigan J.A."/>
            <person name="Micheletti S.J."/>
            <person name="Nasrallah M.E."/>
            <person name="Ortiz D."/>
            <person name="Piller C.R."/>
            <person name="Privatt S.R."/>
            <person name="Schneider S.L."/>
            <person name="Sharp S."/>
            <person name="Smith T.C."/>
            <person name="Stanton J.D."/>
            <person name="Ullery H.E."/>
            <person name="Wilson R.J."/>
            <person name="Serrano M.G."/>
            <person name="Buck G."/>
            <person name="Lee V."/>
            <person name="Wang Y."/>
            <person name="Carvalho R."/>
            <person name="Voegtly L."/>
            <person name="Shi R."/>
            <person name="Duckworth R."/>
            <person name="Johnson A."/>
            <person name="Loviza R."/>
            <person name="Walstead R."/>
            <person name="Shah Z."/>
            <person name="Kiflezghi M."/>
            <person name="Wade K."/>
            <person name="Ball S.L."/>
            <person name="Bradley K.W."/>
            <person name="Asai D.J."/>
            <person name="Bowman C.A."/>
            <person name="Russell D.A."/>
            <person name="Pope W.H."/>
            <person name="Jacobs-Sera D."/>
            <person name="Hendrix R.W."/>
            <person name="Hatfull G.F."/>
        </authorList>
    </citation>
    <scope>NUCLEOTIDE SEQUENCE</scope>
</reference>
<dbReference type="EMBL" id="CZKA01000006">
    <property type="protein sequence ID" value="CUR54189.1"/>
    <property type="molecule type" value="Genomic_DNA"/>
</dbReference>
<organism evidence="1">
    <name type="scientific">metagenome</name>
    <dbReference type="NCBI Taxonomy" id="256318"/>
    <lineage>
        <taxon>unclassified sequences</taxon>
        <taxon>metagenomes</taxon>
    </lineage>
</organism>
<dbReference type="SUPFAM" id="SSF49785">
    <property type="entry name" value="Galactose-binding domain-like"/>
    <property type="match status" value="1"/>
</dbReference>
<dbReference type="Gene3D" id="2.60.120.260">
    <property type="entry name" value="Galactose-binding domain-like"/>
    <property type="match status" value="1"/>
</dbReference>
<dbReference type="SUPFAM" id="SSF50998">
    <property type="entry name" value="Quinoprotein alcohol dehydrogenase-like"/>
    <property type="match status" value="1"/>
</dbReference>
<accession>A0A2P2BWT5</accession>
<proteinExistence type="predicted"/>
<dbReference type="InterPro" id="IPR008979">
    <property type="entry name" value="Galactose-bd-like_sf"/>
</dbReference>
<protein>
    <submittedName>
        <fullName evidence="1">Uncharacterized protein</fullName>
    </submittedName>
</protein>
<dbReference type="AlphaFoldDB" id="A0A2P2BWT5"/>
<dbReference type="InterPro" id="IPR011047">
    <property type="entry name" value="Quinoprotein_ADH-like_sf"/>
</dbReference>
<gene>
    <name evidence="1" type="ORF">NOCA2140012</name>
</gene>
<name>A0A2P2BWT5_9ZZZZ</name>
<evidence type="ECO:0000313" key="1">
    <source>
        <dbReference type="EMBL" id="CUR54189.1"/>
    </source>
</evidence>